<feature type="transmembrane region" description="Helical" evidence="1">
    <location>
        <begin position="94"/>
        <end position="114"/>
    </location>
</feature>
<dbReference type="AlphaFoldDB" id="A0A0M9ARU6"/>
<keyword evidence="1" id="KW-0472">Membrane</keyword>
<feature type="transmembrane region" description="Helical" evidence="1">
    <location>
        <begin position="163"/>
        <end position="187"/>
    </location>
</feature>
<reference evidence="2 3" key="1">
    <citation type="submission" date="2015-08" db="EMBL/GenBank/DDBJ databases">
        <title>Genomes of Isolates from Cabo Rojo, PR.</title>
        <authorList>
            <person name="Sanchez-Nieves R.L."/>
            <person name="Montalvo-Rodriguez R."/>
        </authorList>
    </citation>
    <scope>NUCLEOTIDE SEQUENCE [LARGE SCALE GENOMIC DNA]</scope>
    <source>
        <strain evidence="2 3">5</strain>
    </source>
</reference>
<dbReference type="OrthoDB" id="100715at2157"/>
<name>A0A0M9ARU6_9EURY</name>
<keyword evidence="3" id="KW-1185">Reference proteome</keyword>
<gene>
    <name evidence="2" type="ORF">AMR74_06325</name>
</gene>
<accession>A0A0M9ARU6</accession>
<dbReference type="RefSeq" id="WP_053771213.1">
    <property type="nucleotide sequence ID" value="NZ_LIST01000002.1"/>
</dbReference>
<evidence type="ECO:0000313" key="3">
    <source>
        <dbReference type="Proteomes" id="UP000037747"/>
    </source>
</evidence>
<organism evidence="2 3">
    <name type="scientific">Halorubrum tropicale</name>
    <dbReference type="NCBI Taxonomy" id="1765655"/>
    <lineage>
        <taxon>Archaea</taxon>
        <taxon>Methanobacteriati</taxon>
        <taxon>Methanobacteriota</taxon>
        <taxon>Stenosarchaea group</taxon>
        <taxon>Halobacteria</taxon>
        <taxon>Halobacteriales</taxon>
        <taxon>Haloferacaceae</taxon>
        <taxon>Halorubrum</taxon>
    </lineage>
</organism>
<keyword evidence="1" id="KW-0812">Transmembrane</keyword>
<comment type="caution">
    <text evidence="2">The sequence shown here is derived from an EMBL/GenBank/DDBJ whole genome shotgun (WGS) entry which is preliminary data.</text>
</comment>
<proteinExistence type="predicted"/>
<dbReference type="PATRIC" id="fig|1705389.3.peg.3239"/>
<dbReference type="Proteomes" id="UP000037747">
    <property type="component" value="Unassembled WGS sequence"/>
</dbReference>
<feature type="transmembrane region" description="Helical" evidence="1">
    <location>
        <begin position="208"/>
        <end position="230"/>
    </location>
</feature>
<keyword evidence="1" id="KW-1133">Transmembrane helix</keyword>
<evidence type="ECO:0000256" key="1">
    <source>
        <dbReference type="SAM" id="Phobius"/>
    </source>
</evidence>
<feature type="transmembrane region" description="Helical" evidence="1">
    <location>
        <begin position="236"/>
        <end position="257"/>
    </location>
</feature>
<protein>
    <submittedName>
        <fullName evidence="2">Uncharacterized protein</fullName>
    </submittedName>
</protein>
<evidence type="ECO:0000313" key="2">
    <source>
        <dbReference type="EMBL" id="KOX97038.1"/>
    </source>
</evidence>
<feature type="transmembrane region" description="Helical" evidence="1">
    <location>
        <begin position="135"/>
        <end position="157"/>
    </location>
</feature>
<sequence>MSQPSSGPAAPDPPDTLVERVASQLPRVLPLALVPLATALLRARDLVATGRTNGFSLRASFPVYRYDLWSFVDAPRGGGVTVSLPYGSLDPLPLLVPVIGAYVVVSGALSAGYFGSVAAAITTGRYDFVAAVRRFGVRFVLLEALVVVALGGLFIPLLLFPPLFVVAVLAALVVSYLYFPTAYVLTLEDRDIASAARRARALVDDHRPLGFFLAVAVVTAVCSVPVSLLAHAGPGGAVAAAVAAAPLGLAFNVATALKVAEMAGTETVE</sequence>
<dbReference type="EMBL" id="LIST01000002">
    <property type="protein sequence ID" value="KOX97038.1"/>
    <property type="molecule type" value="Genomic_DNA"/>
</dbReference>